<proteinExistence type="predicted"/>
<keyword evidence="1" id="KW-0732">Signal</keyword>
<organism evidence="2 3">
    <name type="scientific">Blautia wexlerae</name>
    <dbReference type="NCBI Taxonomy" id="418240"/>
    <lineage>
        <taxon>Bacteria</taxon>
        <taxon>Bacillati</taxon>
        <taxon>Bacillota</taxon>
        <taxon>Clostridia</taxon>
        <taxon>Lachnospirales</taxon>
        <taxon>Lachnospiraceae</taxon>
        <taxon>Blautia</taxon>
    </lineage>
</organism>
<evidence type="ECO:0000256" key="1">
    <source>
        <dbReference type="SAM" id="SignalP"/>
    </source>
</evidence>
<accession>A0A6L8T6R4</accession>
<dbReference type="Proteomes" id="UP000477285">
    <property type="component" value="Unassembled WGS sequence"/>
</dbReference>
<feature type="chain" id="PRO_5027076002" evidence="1">
    <location>
        <begin position="28"/>
        <end position="352"/>
    </location>
</feature>
<feature type="signal peptide" evidence="1">
    <location>
        <begin position="1"/>
        <end position="27"/>
    </location>
</feature>
<gene>
    <name evidence="2" type="ORF">GT728_18890</name>
</gene>
<evidence type="ECO:0000313" key="3">
    <source>
        <dbReference type="Proteomes" id="UP000477285"/>
    </source>
</evidence>
<name>A0A6L8T6R4_9FIRM</name>
<comment type="caution">
    <text evidence="2">The sequence shown here is derived from an EMBL/GenBank/DDBJ whole genome shotgun (WGS) entry which is preliminary data.</text>
</comment>
<sequence>MKIKAMAVIKITISCLIFFNSINTCFAADFPSTYEKSSEKVKFDCELEIPKDFSETEMYSEKTKGRIYPDMDKTISIYTQGKEVKENGTIPAASSEDPEGVYYVFTDGSTLSVDSSFTYGSDTAKYYGYIGVRDPQYKERFEQQTVSFMDKNTVIEKVSSDLENIGIDTTDISWDAYPLNHEAMSQLENEQISDGLDMEEHRKESWTEEDDAYFVYGVQMSQKLPVFHELMNTSRQLAYDTPDSSVIQAIYSKRGVEILSYSGYMYKFDVSDQKINFLAFDDIASVVFDKFNNLLNESTYKITRAKLYERVFLNEAQQMEVSPVWYFEILQDDDTTSITLVDAVSGEEIYLE</sequence>
<dbReference type="AlphaFoldDB" id="A0A6L8T6R4"/>
<protein>
    <submittedName>
        <fullName evidence="2">Uncharacterized protein</fullName>
    </submittedName>
</protein>
<evidence type="ECO:0000313" key="2">
    <source>
        <dbReference type="EMBL" id="MZL35186.1"/>
    </source>
</evidence>
<dbReference type="EMBL" id="WWVQ01000077">
    <property type="protein sequence ID" value="MZL35186.1"/>
    <property type="molecule type" value="Genomic_DNA"/>
</dbReference>
<dbReference type="RefSeq" id="WP_118521258.1">
    <property type="nucleotide sequence ID" value="NZ_AP031426.1"/>
</dbReference>
<reference evidence="2 3" key="1">
    <citation type="journal article" date="2019" name="Nat. Med.">
        <title>A library of human gut bacterial isolates paired with longitudinal multiomics data enables mechanistic microbiome research.</title>
        <authorList>
            <person name="Poyet M."/>
            <person name="Groussin M."/>
            <person name="Gibbons S.M."/>
            <person name="Avila-Pacheco J."/>
            <person name="Jiang X."/>
            <person name="Kearney S.M."/>
            <person name="Perrotta A.R."/>
            <person name="Berdy B."/>
            <person name="Zhao S."/>
            <person name="Lieberman T.D."/>
            <person name="Swanson P.K."/>
            <person name="Smith M."/>
            <person name="Roesemann S."/>
            <person name="Alexander J.E."/>
            <person name="Rich S.A."/>
            <person name="Livny J."/>
            <person name="Vlamakis H."/>
            <person name="Clish C."/>
            <person name="Bullock K."/>
            <person name="Deik A."/>
            <person name="Scott J."/>
            <person name="Pierce K.A."/>
            <person name="Xavier R.J."/>
            <person name="Alm E.J."/>
        </authorList>
    </citation>
    <scope>NUCLEOTIDE SEQUENCE [LARGE SCALE GENOMIC DNA]</scope>
    <source>
        <strain evidence="2 3">BIOML-A1</strain>
    </source>
</reference>